<reference evidence="3" key="1">
    <citation type="journal article" date="2016" name="Toxins">
        <title>The Draft Genome Sequence of the Yersinia entomophaga Entomopathogenic Type Strain MH96T.</title>
        <authorList>
            <person name="Hurst M.R."/>
            <person name="Beattie A."/>
            <person name="Altermann E."/>
            <person name="Moraga R.M."/>
            <person name="Harper L.A."/>
            <person name="Calder J."/>
            <person name="Laugraud A."/>
        </authorList>
    </citation>
    <scope>NUCLEOTIDE SEQUENCE [LARGE SCALE GENOMIC DNA]</scope>
    <source>
        <strain evidence="3">MH96</strain>
    </source>
</reference>
<organism evidence="2 3">
    <name type="scientific">Yersinia entomophaga</name>
    <dbReference type="NCBI Taxonomy" id="935293"/>
    <lineage>
        <taxon>Bacteria</taxon>
        <taxon>Pseudomonadati</taxon>
        <taxon>Pseudomonadota</taxon>
        <taxon>Gammaproteobacteria</taxon>
        <taxon>Enterobacterales</taxon>
        <taxon>Yersiniaceae</taxon>
        <taxon>Yersinia</taxon>
    </lineage>
</organism>
<evidence type="ECO:0000256" key="1">
    <source>
        <dbReference type="SAM" id="SignalP"/>
    </source>
</evidence>
<feature type="signal peptide" evidence="1">
    <location>
        <begin position="1"/>
        <end position="26"/>
    </location>
</feature>
<keyword evidence="1" id="KW-0732">Signal</keyword>
<evidence type="ECO:0008006" key="4">
    <source>
        <dbReference type="Google" id="ProtNLM"/>
    </source>
</evidence>
<evidence type="ECO:0000313" key="3">
    <source>
        <dbReference type="Proteomes" id="UP000266744"/>
    </source>
</evidence>
<proteinExistence type="predicted"/>
<dbReference type="EMBL" id="CP010029">
    <property type="protein sequence ID" value="ANI29613.1"/>
    <property type="molecule type" value="Genomic_DNA"/>
</dbReference>
<evidence type="ECO:0000313" key="2">
    <source>
        <dbReference type="EMBL" id="ANI29613.1"/>
    </source>
</evidence>
<protein>
    <recommendedName>
        <fullName evidence="4">Alpha-related fimbriae major subunit</fullName>
    </recommendedName>
</protein>
<name>A0ABN4PR88_YERET</name>
<accession>A0ABN4PR88</accession>
<feature type="chain" id="PRO_5046885804" description="Alpha-related fimbriae major subunit" evidence="1">
    <location>
        <begin position="27"/>
        <end position="354"/>
    </location>
</feature>
<keyword evidence="3" id="KW-1185">Reference proteome</keyword>
<gene>
    <name evidence="2" type="ORF">PL78_07190</name>
</gene>
<sequence length="354" mass="39970">MKKTANYRKFCCCVGALAFTSTAAVAQIATTVTPLSHSYTNCRMALSLNNRFIKISFHAFVHDVKLKEILRDRFNLNEDIPIPDQPEATVLNLFFFDEEGHKDLVQYNISESSLNGEQPTRFEDHNKLVFTHDVPFQQQMKITLETPTKDLKYLAVNATLGYQYSVGDKIYRLIDENAVTFGRDGNTCDTVNIQTVQAPAALYVDPQFKLNSAVWQLKPIDLYRLNSHKKNGLTAQMIYPIRSILCLNYPPLGIDNPSYTITATGKNPTQSNNHFSLMKDSDKQIHYAVELEDNTGSSFTLPGSYTINLKQQTPTGGGWRKKICWSPRITLFPTDSTEQGLYSDTLSFTITPHS</sequence>
<dbReference type="Proteomes" id="UP000266744">
    <property type="component" value="Chromosome"/>
</dbReference>